<evidence type="ECO:0000313" key="4">
    <source>
        <dbReference type="WBParaSite" id="ACRNAN_Path_1409.g5534.t1"/>
    </source>
</evidence>
<evidence type="ECO:0000313" key="3">
    <source>
        <dbReference type="Proteomes" id="UP000887540"/>
    </source>
</evidence>
<dbReference type="PRINTS" id="PR00081">
    <property type="entry name" value="GDHRDH"/>
</dbReference>
<comment type="similarity">
    <text evidence="2">Belongs to the short-chain dehydrogenases/reductases (SDR) family.</text>
</comment>
<dbReference type="PANTHER" id="PTHR44147">
    <property type="entry name" value="DEHYDROGENASE/REDUCTASE SDR FAMILY MEMBER 1"/>
    <property type="match status" value="1"/>
</dbReference>
<dbReference type="PROSITE" id="PS00061">
    <property type="entry name" value="ADH_SHORT"/>
    <property type="match status" value="1"/>
</dbReference>
<dbReference type="PRINTS" id="PR00080">
    <property type="entry name" value="SDRFAMILY"/>
</dbReference>
<organism evidence="3 4">
    <name type="scientific">Acrobeloides nanus</name>
    <dbReference type="NCBI Taxonomy" id="290746"/>
    <lineage>
        <taxon>Eukaryota</taxon>
        <taxon>Metazoa</taxon>
        <taxon>Ecdysozoa</taxon>
        <taxon>Nematoda</taxon>
        <taxon>Chromadorea</taxon>
        <taxon>Rhabditida</taxon>
        <taxon>Tylenchina</taxon>
        <taxon>Cephalobomorpha</taxon>
        <taxon>Cephaloboidea</taxon>
        <taxon>Cephalobidae</taxon>
        <taxon>Acrobeloides</taxon>
    </lineage>
</organism>
<dbReference type="InterPro" id="IPR036291">
    <property type="entry name" value="NAD(P)-bd_dom_sf"/>
</dbReference>
<dbReference type="Proteomes" id="UP000887540">
    <property type="component" value="Unplaced"/>
</dbReference>
<sequence>MSLKGKVAVVTGASRGIGRGIALQLGEAGAKVYVTGRDPKNKKVDPSLPSLEQTVNEITQRGGQGVLVYVDHADDSQVKTLFEKVANENNGQLDILVNNAYAAAEAPPELKGKKFWEAEPSLWDLVNNVGLRSHYVASVYAARLFVKNNRGGLIVNVSSFGGGQYLFNVAYGVGKAAVDRLAADMAHELKPHKVTVVSLWPGSVKTEIMVRNANEGKINVGIPLEELKKIIQNSESVEYSGKAVVALATDPNALNKTGKILRTDELGREYGFKDIDGREITIDANRWANKQKS</sequence>
<name>A0A914C0A7_9BILA</name>
<accession>A0A914C0A7</accession>
<dbReference type="Pfam" id="PF00106">
    <property type="entry name" value="adh_short"/>
    <property type="match status" value="1"/>
</dbReference>
<dbReference type="InterPro" id="IPR020904">
    <property type="entry name" value="Sc_DH/Rdtase_CS"/>
</dbReference>
<dbReference type="InterPro" id="IPR002347">
    <property type="entry name" value="SDR_fam"/>
</dbReference>
<protein>
    <submittedName>
        <fullName evidence="4">Uncharacterized protein</fullName>
    </submittedName>
</protein>
<evidence type="ECO:0000256" key="2">
    <source>
        <dbReference type="RuleBase" id="RU000363"/>
    </source>
</evidence>
<dbReference type="AlphaFoldDB" id="A0A914C0A7"/>
<keyword evidence="3" id="KW-1185">Reference proteome</keyword>
<reference evidence="4" key="1">
    <citation type="submission" date="2022-11" db="UniProtKB">
        <authorList>
            <consortium name="WormBaseParasite"/>
        </authorList>
    </citation>
    <scope>IDENTIFICATION</scope>
</reference>
<dbReference type="GO" id="GO:0016491">
    <property type="term" value="F:oxidoreductase activity"/>
    <property type="evidence" value="ECO:0007669"/>
    <property type="project" value="UniProtKB-KW"/>
</dbReference>
<dbReference type="WBParaSite" id="ACRNAN_Path_1409.g5534.t1">
    <property type="protein sequence ID" value="ACRNAN_Path_1409.g5534.t1"/>
    <property type="gene ID" value="ACRNAN_Path_1409.g5534"/>
</dbReference>
<keyword evidence="1" id="KW-0560">Oxidoreductase</keyword>
<dbReference type="PANTHER" id="PTHR44147:SF2">
    <property type="entry name" value="DEHYDROGENASE_REDUCTASE SDR FAMILY MEMBER 1"/>
    <property type="match status" value="1"/>
</dbReference>
<dbReference type="SUPFAM" id="SSF51735">
    <property type="entry name" value="NAD(P)-binding Rossmann-fold domains"/>
    <property type="match status" value="1"/>
</dbReference>
<proteinExistence type="inferred from homology"/>
<dbReference type="Gene3D" id="3.40.50.720">
    <property type="entry name" value="NAD(P)-binding Rossmann-like Domain"/>
    <property type="match status" value="1"/>
</dbReference>
<evidence type="ECO:0000256" key="1">
    <source>
        <dbReference type="ARBA" id="ARBA00023002"/>
    </source>
</evidence>